<proteinExistence type="inferred from homology"/>
<keyword evidence="7 11" id="KW-1133">Transmembrane helix</keyword>
<evidence type="ECO:0000256" key="6">
    <source>
        <dbReference type="ARBA" id="ARBA00022967"/>
    </source>
</evidence>
<dbReference type="GO" id="GO:0016651">
    <property type="term" value="F:oxidoreductase activity, acting on NAD(P)H"/>
    <property type="evidence" value="ECO:0007669"/>
    <property type="project" value="InterPro"/>
</dbReference>
<geneLocation type="mitochondrion" evidence="12"/>
<keyword evidence="5 11" id="KW-0812">Transmembrane</keyword>
<dbReference type="NCBIfam" id="NF004320">
    <property type="entry name" value="PRK05715.1-2"/>
    <property type="match status" value="1"/>
</dbReference>
<dbReference type="InterPro" id="IPR001133">
    <property type="entry name" value="NADH_UbQ_OxRdtase_chain4L/K"/>
</dbReference>
<dbReference type="RefSeq" id="YP_009647135.1">
    <property type="nucleotide sequence ID" value="NC_042602.1"/>
</dbReference>
<keyword evidence="12" id="KW-0496">Mitochondrion</keyword>
<dbReference type="GO" id="GO:0030964">
    <property type="term" value="C:NADH dehydrogenase complex"/>
    <property type="evidence" value="ECO:0007669"/>
    <property type="project" value="TreeGrafter"/>
</dbReference>
<keyword evidence="8" id="KW-0520">NAD</keyword>
<gene>
    <name evidence="12" type="primary">nad4L</name>
</gene>
<keyword evidence="6" id="KW-1278">Translocase</keyword>
<evidence type="ECO:0000256" key="5">
    <source>
        <dbReference type="ARBA" id="ARBA00022692"/>
    </source>
</evidence>
<dbReference type="HAMAP" id="MF_01456">
    <property type="entry name" value="NDH1_NuoK"/>
    <property type="match status" value="1"/>
</dbReference>
<dbReference type="InterPro" id="IPR039428">
    <property type="entry name" value="NUOK/Mnh_C1-like"/>
</dbReference>
<evidence type="ECO:0000256" key="2">
    <source>
        <dbReference type="ARBA" id="ARBA00010519"/>
    </source>
</evidence>
<name>A0A4D6C586_9CHLO</name>
<evidence type="ECO:0000256" key="9">
    <source>
        <dbReference type="ARBA" id="ARBA00023136"/>
    </source>
</evidence>
<accession>A0A4D6C586</accession>
<evidence type="ECO:0000256" key="3">
    <source>
        <dbReference type="ARBA" id="ARBA00016612"/>
    </source>
</evidence>
<dbReference type="NCBIfam" id="NF004323">
    <property type="entry name" value="PRK05715.1-5"/>
    <property type="match status" value="1"/>
</dbReference>
<evidence type="ECO:0000256" key="4">
    <source>
        <dbReference type="ARBA" id="ARBA00022448"/>
    </source>
</evidence>
<dbReference type="GeneID" id="40513530"/>
<evidence type="ECO:0000256" key="8">
    <source>
        <dbReference type="ARBA" id="ARBA00023027"/>
    </source>
</evidence>
<dbReference type="GO" id="GO:0042773">
    <property type="term" value="P:ATP synthesis coupled electron transport"/>
    <property type="evidence" value="ECO:0007669"/>
    <property type="project" value="InterPro"/>
</dbReference>
<dbReference type="FunFam" id="1.10.287.3510:FF:000001">
    <property type="entry name" value="NADH-quinone oxidoreductase subunit K"/>
    <property type="match status" value="1"/>
</dbReference>
<sequence>MSLIHFLHVSFLLFLLGLMGIFLNRKNLILVLMSIELMLLGINLNFLSFSVALDDLSGQVFALLVLTVAAAESAIGLAILVIYYRLRGTIDIQFIHLMKG</sequence>
<dbReference type="EMBL" id="MK086008">
    <property type="protein sequence ID" value="QBX98810.1"/>
    <property type="molecule type" value="Genomic_DNA"/>
</dbReference>
<dbReference type="PANTHER" id="PTHR11434">
    <property type="entry name" value="NADH-UBIQUINONE OXIDOREDUCTASE SUBUNIT ND4L"/>
    <property type="match status" value="1"/>
</dbReference>
<feature type="transmembrane region" description="Helical" evidence="11">
    <location>
        <begin position="30"/>
        <end position="53"/>
    </location>
</feature>
<dbReference type="AlphaFoldDB" id="A0A4D6C586"/>
<keyword evidence="9 11" id="KW-0472">Membrane</keyword>
<comment type="similarity">
    <text evidence="2">Belongs to the complex I subunit 4L family.</text>
</comment>
<evidence type="ECO:0000256" key="1">
    <source>
        <dbReference type="ARBA" id="ARBA00004141"/>
    </source>
</evidence>
<feature type="transmembrane region" description="Helical" evidence="11">
    <location>
        <begin position="59"/>
        <end position="84"/>
    </location>
</feature>
<dbReference type="Gene3D" id="1.10.287.3510">
    <property type="match status" value="1"/>
</dbReference>
<evidence type="ECO:0000256" key="7">
    <source>
        <dbReference type="ARBA" id="ARBA00022989"/>
    </source>
</evidence>
<keyword evidence="4" id="KW-0813">Transport</keyword>
<comment type="subcellular location">
    <subcellularLocation>
        <location evidence="1">Membrane</location>
        <topology evidence="1">Multi-pass membrane protein</topology>
    </subcellularLocation>
</comment>
<evidence type="ECO:0000256" key="11">
    <source>
        <dbReference type="SAM" id="Phobius"/>
    </source>
</evidence>
<reference evidence="12" key="1">
    <citation type="journal article" date="2019" name="Genome Biol. Evol.">
        <title>Tracing the Evolution of the Plastome and Mitogenome in the Chloropicophyceae Uncovered Convergent tRNA Gene Losses and a Variant Plastid Genetic Code.</title>
        <authorList>
            <person name="Turmel M."/>
            <person name="Dos Santos A.L."/>
            <person name="Otis C."/>
            <person name="Sergerie R."/>
            <person name="Lemieux C."/>
        </authorList>
    </citation>
    <scope>NUCLEOTIDE SEQUENCE</scope>
</reference>
<dbReference type="Pfam" id="PF00420">
    <property type="entry name" value="Oxidored_q2"/>
    <property type="match status" value="1"/>
</dbReference>
<dbReference type="NCBIfam" id="NF004321">
    <property type="entry name" value="PRK05715.1-3"/>
    <property type="match status" value="1"/>
</dbReference>
<organism evidence="12">
    <name type="scientific">Chloropicon maureeniae</name>
    <dbReference type="NCBI Taxonomy" id="1461542"/>
    <lineage>
        <taxon>Eukaryota</taxon>
        <taxon>Viridiplantae</taxon>
        <taxon>Chlorophyta</taxon>
        <taxon>Chloropicophyceae</taxon>
        <taxon>Chloropicales</taxon>
        <taxon>Chloropicaceae</taxon>
        <taxon>Chloropicon</taxon>
    </lineage>
</organism>
<evidence type="ECO:0000256" key="10">
    <source>
        <dbReference type="ARBA" id="ARBA00031586"/>
    </source>
</evidence>
<dbReference type="PANTHER" id="PTHR11434:SF21">
    <property type="entry name" value="NADH DEHYDROGENASE SUBUNIT 4L-RELATED"/>
    <property type="match status" value="1"/>
</dbReference>
<evidence type="ECO:0000313" key="12">
    <source>
        <dbReference type="EMBL" id="QBX98810.1"/>
    </source>
</evidence>
<protein>
    <recommendedName>
        <fullName evidence="3">NADH-ubiquinone oxidoreductase chain 4L</fullName>
    </recommendedName>
    <alternativeName>
        <fullName evidence="10">NADH dehydrogenase subunit 4L</fullName>
    </alternativeName>
</protein>
<feature type="transmembrane region" description="Helical" evidence="11">
    <location>
        <begin position="6"/>
        <end position="23"/>
    </location>
</feature>